<dbReference type="PANTHER" id="PTHR23416">
    <property type="entry name" value="SIALIC ACID SYNTHASE-RELATED"/>
    <property type="match status" value="1"/>
</dbReference>
<dbReference type="Gene3D" id="2.160.10.10">
    <property type="entry name" value="Hexapeptide repeat proteins"/>
    <property type="match status" value="1"/>
</dbReference>
<dbReference type="SMART" id="SM01266">
    <property type="entry name" value="Mac"/>
    <property type="match status" value="1"/>
</dbReference>
<dbReference type="InterPro" id="IPR051159">
    <property type="entry name" value="Hexapeptide_acetyltransf"/>
</dbReference>
<accession>A0A9W4IGL1</accession>
<evidence type="ECO:0000313" key="5">
    <source>
        <dbReference type="Proteomes" id="UP001153618"/>
    </source>
</evidence>
<protein>
    <recommendedName>
        <fullName evidence="3">Maltose/galactoside acetyltransferase domain-containing protein</fullName>
    </recommendedName>
</protein>
<comment type="similarity">
    <text evidence="1">Belongs to the transferase hexapeptide repeat family.</text>
</comment>
<dbReference type="OrthoDB" id="25818at2759"/>
<dbReference type="InterPro" id="IPR011004">
    <property type="entry name" value="Trimer_LpxA-like_sf"/>
</dbReference>
<keyword evidence="2" id="KW-0808">Transferase</keyword>
<gene>
    <name evidence="4" type="ORF">POLS_LOCUS9880</name>
</gene>
<organism evidence="4 5">
    <name type="scientific">Penicillium olsonii</name>
    <dbReference type="NCBI Taxonomy" id="99116"/>
    <lineage>
        <taxon>Eukaryota</taxon>
        <taxon>Fungi</taxon>
        <taxon>Dikarya</taxon>
        <taxon>Ascomycota</taxon>
        <taxon>Pezizomycotina</taxon>
        <taxon>Eurotiomycetes</taxon>
        <taxon>Eurotiomycetidae</taxon>
        <taxon>Eurotiales</taxon>
        <taxon>Aspergillaceae</taxon>
        <taxon>Penicillium</taxon>
    </lineage>
</organism>
<feature type="domain" description="Maltose/galactoside acetyltransferase" evidence="3">
    <location>
        <begin position="5"/>
        <end position="55"/>
    </location>
</feature>
<dbReference type="Pfam" id="PF00132">
    <property type="entry name" value="Hexapep"/>
    <property type="match status" value="1"/>
</dbReference>
<name>A0A9W4IGL1_PENOL</name>
<dbReference type="GO" id="GO:0016407">
    <property type="term" value="F:acetyltransferase activity"/>
    <property type="evidence" value="ECO:0007669"/>
    <property type="project" value="InterPro"/>
</dbReference>
<comment type="caution">
    <text evidence="4">The sequence shown here is derived from an EMBL/GenBank/DDBJ whole genome shotgun (WGS) entry which is preliminary data.</text>
</comment>
<dbReference type="PANTHER" id="PTHR23416:SF54">
    <property type="entry name" value="ACETYLTRANSFERASE, CYSE_LACA_LPXA_NODL FAMILY (AFU_ORTHOLOGUE AFUA_2G08430)-RELATED"/>
    <property type="match status" value="1"/>
</dbReference>
<dbReference type="SUPFAM" id="SSF51161">
    <property type="entry name" value="Trimeric LpxA-like enzymes"/>
    <property type="match status" value="1"/>
</dbReference>
<evidence type="ECO:0000256" key="2">
    <source>
        <dbReference type="ARBA" id="ARBA00022679"/>
    </source>
</evidence>
<evidence type="ECO:0000256" key="1">
    <source>
        <dbReference type="ARBA" id="ARBA00007274"/>
    </source>
</evidence>
<dbReference type="Proteomes" id="UP001153618">
    <property type="component" value="Unassembled WGS sequence"/>
</dbReference>
<evidence type="ECO:0000313" key="4">
    <source>
        <dbReference type="EMBL" id="CAG8299683.1"/>
    </source>
</evidence>
<dbReference type="InterPro" id="IPR024688">
    <property type="entry name" value="Mac_dom"/>
</dbReference>
<dbReference type="GO" id="GO:0008374">
    <property type="term" value="F:O-acyltransferase activity"/>
    <property type="evidence" value="ECO:0007669"/>
    <property type="project" value="TreeGrafter"/>
</dbReference>
<sequence length="228" mass="25020">MSTEKEKMLRGELYCAFTPELIAARTRCKSACNRFNKADDLSRRQMVQMWKDITEDSTPLPEQKDDPDADADLLAREPWVEAPVKVDYGFNVKLGENVFVNFNCVFIDTCPITVGARTLFGPNVHIYSGTHPLDPAVRNGTQGPETGKPVVIGEDCWLAGNVTVLPGITIGRGCTIGAGSVVTKVFPALDRHPGSCLVPNYMQNVPDFHVAVGNPARITRRIQTTMAE</sequence>
<proteinExistence type="inferred from homology"/>
<keyword evidence="5" id="KW-1185">Reference proteome</keyword>
<dbReference type="InterPro" id="IPR001451">
    <property type="entry name" value="Hexapep"/>
</dbReference>
<dbReference type="EMBL" id="CAJVOS010000104">
    <property type="protein sequence ID" value="CAG8299683.1"/>
    <property type="molecule type" value="Genomic_DNA"/>
</dbReference>
<dbReference type="AlphaFoldDB" id="A0A9W4IGL1"/>
<reference evidence="4" key="1">
    <citation type="submission" date="2021-07" db="EMBL/GenBank/DDBJ databases">
        <authorList>
            <person name="Branca A.L. A."/>
        </authorList>
    </citation>
    <scope>NUCLEOTIDE SEQUENCE</scope>
</reference>
<evidence type="ECO:0000259" key="3">
    <source>
        <dbReference type="SMART" id="SM01266"/>
    </source>
</evidence>
<dbReference type="CDD" id="cd03357">
    <property type="entry name" value="LbH_MAT_GAT"/>
    <property type="match status" value="1"/>
</dbReference>
<dbReference type="Pfam" id="PF12464">
    <property type="entry name" value="Mac"/>
    <property type="match status" value="1"/>
</dbReference>